<dbReference type="GO" id="GO:0016829">
    <property type="term" value="F:lyase activity"/>
    <property type="evidence" value="ECO:0007669"/>
    <property type="project" value="UniProtKB-KW"/>
</dbReference>
<keyword evidence="2" id="KW-0456">Lyase</keyword>
<dbReference type="PANTHER" id="PTHR11695">
    <property type="entry name" value="ALCOHOL DEHYDROGENASE RELATED"/>
    <property type="match status" value="1"/>
</dbReference>
<dbReference type="EMBL" id="CADCTB010000021">
    <property type="protein sequence ID" value="CAA9214877.1"/>
    <property type="molecule type" value="Genomic_DNA"/>
</dbReference>
<dbReference type="InterPro" id="IPR036291">
    <property type="entry name" value="NAD(P)-bd_dom_sf"/>
</dbReference>
<dbReference type="PANTHER" id="PTHR11695:SF648">
    <property type="entry name" value="ZINC-BINDING OXIDOREDUCTASE"/>
    <property type="match status" value="1"/>
</dbReference>
<dbReference type="InterPro" id="IPR013154">
    <property type="entry name" value="ADH-like_N"/>
</dbReference>
<name>A0A6J4H7T6_9ACTN</name>
<dbReference type="EC" id="1.1.1.-" evidence="2"/>
<sequence>MKAMVCRGYGPPEDVLQLADIDEPAVADDEVLVRVHATSVNPADWHFVRGVPSIARLQFGLRTPSFGVPGCDVAGRIEAVGRDVATLSRDDDVFASPFMHGFGTFAELVSVPESLVARKPSNLTFEQAAAVPLAASTALQGLRDHAHIEAGDSVLIVGASGGVGTFAVQIAKALGAEVTGVCSTRHVDMVFSLGADHVIDYTKADFTDGSRRYDVILQAAGAHTATACRRALTTNGTLVQISGTSDNRWIGPLGRIVTGRLLSPFVSQTITSFTVRPNRQDLEFIGSLIEAGKVTPVIDRTFPLTDIHDAIRHVEEGHTRGKVVVTVAARTTNIGSKEPTYS</sequence>
<protein>
    <submittedName>
        <fullName evidence="2">Bifunctional protein: zinc-containing alcohol dehydrogenase quinone oxidoreductase ( NADPH:quinone reductase) Similar to arginate lyase</fullName>
        <ecNumber evidence="2">1.1.1.-</ecNumber>
    </submittedName>
</protein>
<dbReference type="CDD" id="cd08267">
    <property type="entry name" value="MDR1"/>
    <property type="match status" value="1"/>
</dbReference>
<organism evidence="2">
    <name type="scientific">uncultured Acidimicrobiales bacterium</name>
    <dbReference type="NCBI Taxonomy" id="310071"/>
    <lineage>
        <taxon>Bacteria</taxon>
        <taxon>Bacillati</taxon>
        <taxon>Actinomycetota</taxon>
        <taxon>Acidimicrobiia</taxon>
        <taxon>Acidimicrobiales</taxon>
        <taxon>environmental samples</taxon>
    </lineage>
</organism>
<dbReference type="PROSITE" id="PS01162">
    <property type="entry name" value="QOR_ZETA_CRYSTAL"/>
    <property type="match status" value="1"/>
</dbReference>
<dbReference type="InterPro" id="IPR050700">
    <property type="entry name" value="YIM1/Zinc_Alcohol_DH_Fams"/>
</dbReference>
<dbReference type="AlphaFoldDB" id="A0A6J4H7T6"/>
<feature type="domain" description="Enoyl reductase (ER)" evidence="1">
    <location>
        <begin position="10"/>
        <end position="325"/>
    </location>
</feature>
<dbReference type="SUPFAM" id="SSF51735">
    <property type="entry name" value="NAD(P)-binding Rossmann-fold domains"/>
    <property type="match status" value="1"/>
</dbReference>
<keyword evidence="2" id="KW-0560">Oxidoreductase</keyword>
<proteinExistence type="predicted"/>
<dbReference type="InterPro" id="IPR011032">
    <property type="entry name" value="GroES-like_sf"/>
</dbReference>
<dbReference type="Pfam" id="PF08240">
    <property type="entry name" value="ADH_N"/>
    <property type="match status" value="1"/>
</dbReference>
<dbReference type="GO" id="GO:0008270">
    <property type="term" value="F:zinc ion binding"/>
    <property type="evidence" value="ECO:0007669"/>
    <property type="project" value="InterPro"/>
</dbReference>
<accession>A0A6J4H7T6</accession>
<dbReference type="Gene3D" id="3.90.180.10">
    <property type="entry name" value="Medium-chain alcohol dehydrogenases, catalytic domain"/>
    <property type="match status" value="1"/>
</dbReference>
<gene>
    <name evidence="2" type="ORF">AVDCRST_MAG10-333</name>
</gene>
<evidence type="ECO:0000259" key="1">
    <source>
        <dbReference type="SMART" id="SM00829"/>
    </source>
</evidence>
<evidence type="ECO:0000313" key="2">
    <source>
        <dbReference type="EMBL" id="CAA9214877.1"/>
    </source>
</evidence>
<dbReference type="Pfam" id="PF13602">
    <property type="entry name" value="ADH_zinc_N_2"/>
    <property type="match status" value="1"/>
</dbReference>
<dbReference type="SMART" id="SM00829">
    <property type="entry name" value="PKS_ER"/>
    <property type="match status" value="1"/>
</dbReference>
<dbReference type="GO" id="GO:0016491">
    <property type="term" value="F:oxidoreductase activity"/>
    <property type="evidence" value="ECO:0007669"/>
    <property type="project" value="UniProtKB-KW"/>
</dbReference>
<dbReference type="SUPFAM" id="SSF50129">
    <property type="entry name" value="GroES-like"/>
    <property type="match status" value="1"/>
</dbReference>
<dbReference type="Gene3D" id="3.40.50.720">
    <property type="entry name" value="NAD(P)-binding Rossmann-like Domain"/>
    <property type="match status" value="1"/>
</dbReference>
<dbReference type="InterPro" id="IPR002364">
    <property type="entry name" value="Quin_OxRdtase/zeta-crystal_CS"/>
</dbReference>
<reference evidence="2" key="1">
    <citation type="submission" date="2020-02" db="EMBL/GenBank/DDBJ databases">
        <authorList>
            <person name="Meier V. D."/>
        </authorList>
    </citation>
    <scope>NUCLEOTIDE SEQUENCE</scope>
    <source>
        <strain evidence="2">AVDCRST_MAG10</strain>
    </source>
</reference>
<dbReference type="InterPro" id="IPR020843">
    <property type="entry name" value="ER"/>
</dbReference>